<dbReference type="AlphaFoldDB" id="A0AAV1DTW3"/>
<evidence type="ECO:0000313" key="2">
    <source>
        <dbReference type="EMBL" id="CAI9111124.1"/>
    </source>
</evidence>
<feature type="region of interest" description="Disordered" evidence="1">
    <location>
        <begin position="204"/>
        <end position="224"/>
    </location>
</feature>
<organism evidence="2 3">
    <name type="scientific">Oldenlandia corymbosa var. corymbosa</name>
    <dbReference type="NCBI Taxonomy" id="529605"/>
    <lineage>
        <taxon>Eukaryota</taxon>
        <taxon>Viridiplantae</taxon>
        <taxon>Streptophyta</taxon>
        <taxon>Embryophyta</taxon>
        <taxon>Tracheophyta</taxon>
        <taxon>Spermatophyta</taxon>
        <taxon>Magnoliopsida</taxon>
        <taxon>eudicotyledons</taxon>
        <taxon>Gunneridae</taxon>
        <taxon>Pentapetalae</taxon>
        <taxon>asterids</taxon>
        <taxon>lamiids</taxon>
        <taxon>Gentianales</taxon>
        <taxon>Rubiaceae</taxon>
        <taxon>Rubioideae</taxon>
        <taxon>Spermacoceae</taxon>
        <taxon>Hedyotis-Oldenlandia complex</taxon>
        <taxon>Oldenlandia</taxon>
    </lineage>
</organism>
<feature type="compositionally biased region" description="Polar residues" evidence="1">
    <location>
        <begin position="204"/>
        <end position="223"/>
    </location>
</feature>
<dbReference type="Proteomes" id="UP001161247">
    <property type="component" value="Chromosome 6"/>
</dbReference>
<dbReference type="PANTHER" id="PTHR31110">
    <property type="entry name" value="PESTICIDAL CRYSTAL CRY8BA PROTEIN"/>
    <property type="match status" value="1"/>
</dbReference>
<sequence>MPSQRLQSDPAMGMRNQSLAGRGRGLPSTTKYRSGHLPSGVIPVSRAIPVKGGDIKSGSDMDTSSDSEIEAYGSVETSPQDDKYTNGKLGKLSGNHGRQAKRDAVMQPSFLDDEVSHMTMNSVRNPAASRSTSSSVSDDTSEAYYFNVDLQPKVKIAKQVSHGVRVQTYKLSNGEIPSAPLMTGSVLEVNQVPEQFGMEFNNHSTRSNAAGVSAPGNRNSLGDTTEEISEEPLRTAGVSSHSLPAKVPTFHASGLVSWSAFISYDACVRLCLHAWASQCPEAPLFLENECAVLRNAFGLKHVLLQPEEDLLKNRSSELVSESAGIKPKNTYGKIKVQVRKVKMGLEPPIGCSIVSFKPPMKKLQSLRGRLSSMKSTLSSEWEVYRKLRVPRHMPSNGSLSHQSLALVHVGTQYVKELPEFFRLGLTALRNHSASYEMVQETYSCSLRLKSSPEEETIKMQPGSGETRVFLPDGLGDALIVEVHDSKRKYCGRVVAQIAEIVDDPGDKLRWWSMYQEPDHILVGRVQLYINYSTSPDEMNHLKCGSVAETVAYDFVLETAMKAQNFQQRNLLLHGSWKWLVTEFATYYGVSDAYTRLRYLLYVMDVATPTADCLELVHDLLSPVVLRSKSKGSLSHQENRMLGDVSDQIEQILSLVFENYKSLDEASPSGIAEVFTSATRVAAPALVPALKLYKLLNDILLPEAQSKLCRYFQIAAKKRCKRHLAETEEFISNNNANNLLDPVAFSTAYQKMKSVCLNIKHEIFTDIEIHNQHILPSFLDLPNLSASIYSADLNTRLRAFLFACTPSGPQTSVTELVIATSDFQRDLASWNLKVIKAGVNAKELFHLYINLWIQEKRLALLELCKPDKVKWSSIQTQDSTSPFVDEIYDQLKETLKEYDVIISRWPEYTIQLESAMADVEKTVVETMEKQYADVLSPLKEHSMPIKLGIKYVQKISKGNQSAYSVSTELGIFLNSMKRVLDVLRPPLESQIKLWGSCIPDGGSVVAGEHMGEVTVMLRTKLRIFLQSITEKLVENTRLQTPTKLKKIIQDAKENVMESDIRSSMLPLKELIIKMIDQLHSVFDPQVFIILTRGFWDRMGQDVLKFLAEKKENRSWYKASRVAVSVLDETFASQMQQLLGNALQEKDLEPPRSILEVRSMLCKDSVNHKDSNYLY</sequence>
<protein>
    <submittedName>
        <fullName evidence="2">OLC1v1011265C1</fullName>
    </submittedName>
</protein>
<name>A0AAV1DTW3_OLDCO</name>
<evidence type="ECO:0000313" key="3">
    <source>
        <dbReference type="Proteomes" id="UP001161247"/>
    </source>
</evidence>
<dbReference type="EMBL" id="OX459123">
    <property type="protein sequence ID" value="CAI9111124.1"/>
    <property type="molecule type" value="Genomic_DNA"/>
</dbReference>
<proteinExistence type="predicted"/>
<accession>A0AAV1DTW3</accession>
<keyword evidence="3" id="KW-1185">Reference proteome</keyword>
<evidence type="ECO:0000256" key="1">
    <source>
        <dbReference type="SAM" id="MobiDB-lite"/>
    </source>
</evidence>
<gene>
    <name evidence="2" type="ORF">OLC1_LOCUS18620</name>
</gene>
<feature type="region of interest" description="Disordered" evidence="1">
    <location>
        <begin position="1"/>
        <end position="102"/>
    </location>
</feature>
<dbReference type="PANTHER" id="PTHR31110:SF2">
    <property type="entry name" value="PESTICIDAL CRYSTAL CRY8BA PROTEIN"/>
    <property type="match status" value="1"/>
</dbReference>
<reference evidence="2" key="1">
    <citation type="submission" date="2023-03" db="EMBL/GenBank/DDBJ databases">
        <authorList>
            <person name="Julca I."/>
        </authorList>
    </citation>
    <scope>NUCLEOTIDE SEQUENCE</scope>
</reference>